<name>A0A9X3A4T7_9PSEU</name>
<gene>
    <name evidence="1" type="ORF">NZH93_40430</name>
</gene>
<dbReference type="Gene3D" id="3.10.450.50">
    <property type="match status" value="1"/>
</dbReference>
<protein>
    <submittedName>
        <fullName evidence="1">Ester cyclase</fullName>
    </submittedName>
</protein>
<dbReference type="RefSeq" id="WP_259628609.1">
    <property type="nucleotide sequence ID" value="NZ_JANYMP010000029.1"/>
</dbReference>
<dbReference type="InterPro" id="IPR009959">
    <property type="entry name" value="Cyclase_SnoaL-like"/>
</dbReference>
<proteinExistence type="predicted"/>
<dbReference type="GO" id="GO:0030638">
    <property type="term" value="P:polyketide metabolic process"/>
    <property type="evidence" value="ECO:0007669"/>
    <property type="project" value="InterPro"/>
</dbReference>
<evidence type="ECO:0000313" key="2">
    <source>
        <dbReference type="Proteomes" id="UP001141259"/>
    </source>
</evidence>
<organism evidence="1 2">
    <name type="scientific">Umezawaea endophytica</name>
    <dbReference type="NCBI Taxonomy" id="1654476"/>
    <lineage>
        <taxon>Bacteria</taxon>
        <taxon>Bacillati</taxon>
        <taxon>Actinomycetota</taxon>
        <taxon>Actinomycetes</taxon>
        <taxon>Pseudonocardiales</taxon>
        <taxon>Pseudonocardiaceae</taxon>
        <taxon>Umezawaea</taxon>
    </lineage>
</organism>
<comment type="caution">
    <text evidence="1">The sequence shown here is derived from an EMBL/GenBank/DDBJ whole genome shotgun (WGS) entry which is preliminary data.</text>
</comment>
<dbReference type="InterPro" id="IPR032710">
    <property type="entry name" value="NTF2-like_dom_sf"/>
</dbReference>
<accession>A0A9X3A4T7</accession>
<sequence length="130" mass="15048">MGENFIEAQYRAYLDCLNERRFDDLGRFVHDPVVHNDRRLGLAEFQDLLRRDAAEIPDLRYEIGLLVIAGDEVACRIDFECTPKSFRGLPPAEGKISFAEHVFYRYQEGRIARIWSLVDLDAIRSQLGES</sequence>
<dbReference type="AlphaFoldDB" id="A0A9X3A4T7"/>
<dbReference type="Pfam" id="PF07366">
    <property type="entry name" value="SnoaL"/>
    <property type="match status" value="1"/>
</dbReference>
<reference evidence="1" key="1">
    <citation type="submission" date="2022-08" db="EMBL/GenBank/DDBJ databases">
        <authorList>
            <person name="Tistechok S."/>
            <person name="Samborskyy M."/>
            <person name="Roman I."/>
        </authorList>
    </citation>
    <scope>NUCLEOTIDE SEQUENCE</scope>
    <source>
        <strain evidence="1">DSM 103496</strain>
    </source>
</reference>
<dbReference type="Proteomes" id="UP001141259">
    <property type="component" value="Unassembled WGS sequence"/>
</dbReference>
<dbReference type="EMBL" id="JANYMP010000029">
    <property type="protein sequence ID" value="MCS7483149.1"/>
    <property type="molecule type" value="Genomic_DNA"/>
</dbReference>
<dbReference type="SUPFAM" id="SSF54427">
    <property type="entry name" value="NTF2-like"/>
    <property type="match status" value="1"/>
</dbReference>
<keyword evidence="2" id="KW-1185">Reference proteome</keyword>
<evidence type="ECO:0000313" key="1">
    <source>
        <dbReference type="EMBL" id="MCS7483149.1"/>
    </source>
</evidence>